<dbReference type="SUPFAM" id="SSF55729">
    <property type="entry name" value="Acyl-CoA N-acyltransferases (Nat)"/>
    <property type="match status" value="1"/>
</dbReference>
<dbReference type="PROSITE" id="PS51186">
    <property type="entry name" value="GNAT"/>
    <property type="match status" value="1"/>
</dbReference>
<dbReference type="InterPro" id="IPR000182">
    <property type="entry name" value="GNAT_dom"/>
</dbReference>
<protein>
    <submittedName>
        <fullName evidence="3">GNAT family N-acetyltransferase</fullName>
    </submittedName>
</protein>
<dbReference type="GO" id="GO:0008080">
    <property type="term" value="F:N-acetyltransferase activity"/>
    <property type="evidence" value="ECO:0007669"/>
    <property type="project" value="InterPro"/>
</dbReference>
<organism evidence="3 4">
    <name type="scientific">Microbacterium lushaniae</name>
    <dbReference type="NCBI Taxonomy" id="2614639"/>
    <lineage>
        <taxon>Bacteria</taxon>
        <taxon>Bacillati</taxon>
        <taxon>Actinomycetota</taxon>
        <taxon>Actinomycetes</taxon>
        <taxon>Micrococcales</taxon>
        <taxon>Microbacteriaceae</taxon>
        <taxon>Microbacterium</taxon>
    </lineage>
</organism>
<dbReference type="PANTHER" id="PTHR13947:SF37">
    <property type="entry name" value="LD18367P"/>
    <property type="match status" value="1"/>
</dbReference>
<gene>
    <name evidence="3" type="ORF">F6J85_17185</name>
</gene>
<evidence type="ECO:0000313" key="3">
    <source>
        <dbReference type="EMBL" id="QEW04647.1"/>
    </source>
</evidence>
<accession>A0A5J6L869</accession>
<dbReference type="Proteomes" id="UP000325516">
    <property type="component" value="Chromosome"/>
</dbReference>
<dbReference type="PANTHER" id="PTHR13947">
    <property type="entry name" value="GNAT FAMILY N-ACETYLTRANSFERASE"/>
    <property type="match status" value="1"/>
</dbReference>
<proteinExistence type="predicted"/>
<evidence type="ECO:0000256" key="1">
    <source>
        <dbReference type="ARBA" id="ARBA00022679"/>
    </source>
</evidence>
<dbReference type="EMBL" id="CP044232">
    <property type="protein sequence ID" value="QEW04647.1"/>
    <property type="molecule type" value="Genomic_DNA"/>
</dbReference>
<dbReference type="Pfam" id="PF00583">
    <property type="entry name" value="Acetyltransf_1"/>
    <property type="match status" value="1"/>
</dbReference>
<dbReference type="InterPro" id="IPR050769">
    <property type="entry name" value="NAT_camello-type"/>
</dbReference>
<dbReference type="InterPro" id="IPR016181">
    <property type="entry name" value="Acyl_CoA_acyltransferase"/>
</dbReference>
<dbReference type="AlphaFoldDB" id="A0A5J6L869"/>
<name>A0A5J6L869_9MICO</name>
<feature type="domain" description="N-acetyltransferase" evidence="2">
    <location>
        <begin position="16"/>
        <end position="147"/>
    </location>
</feature>
<dbReference type="KEGG" id="mlz:F6J85_17185"/>
<dbReference type="RefSeq" id="WP_150926953.1">
    <property type="nucleotide sequence ID" value="NZ_CP044232.1"/>
</dbReference>
<keyword evidence="4" id="KW-1185">Reference proteome</keyword>
<dbReference type="CDD" id="cd04301">
    <property type="entry name" value="NAT_SF"/>
    <property type="match status" value="1"/>
</dbReference>
<reference evidence="4" key="1">
    <citation type="submission" date="2019-09" db="EMBL/GenBank/DDBJ databases">
        <title>Mumia zhuanghuii sp. nov. isolated from the intestinal contents of plateau pika (Ochotona curzoniae) in the Qinghai-Tibet plateau of China.</title>
        <authorList>
            <person name="Tian Z."/>
        </authorList>
    </citation>
    <scope>NUCLEOTIDE SEQUENCE [LARGE SCALE GENOMIC DNA]</scope>
    <source>
        <strain evidence="4">L-031</strain>
    </source>
</reference>
<sequence>MAELKLAEGDVPAFVDRLLPLQREAYAVEAALIGDDRIPPLHEDKSDLSSAGLCWLIEVDGDRVVGALGYRTDDGVVDLDRLIVDPSCHRRGIGSRLVKRALAEGPRVTVSTGRENAPARRLYESLGFAHRGDREVIPGLWISEYLHVSDDPAKR</sequence>
<dbReference type="Gene3D" id="3.40.630.30">
    <property type="match status" value="1"/>
</dbReference>
<evidence type="ECO:0000259" key="2">
    <source>
        <dbReference type="PROSITE" id="PS51186"/>
    </source>
</evidence>
<evidence type="ECO:0000313" key="4">
    <source>
        <dbReference type="Proteomes" id="UP000325516"/>
    </source>
</evidence>
<keyword evidence="1 3" id="KW-0808">Transferase</keyword>